<dbReference type="InterPro" id="IPR001655">
    <property type="entry name" value="P47PHOX"/>
</dbReference>
<keyword evidence="5" id="KW-0597">Phosphoprotein</keyword>
<dbReference type="GO" id="GO:0003700">
    <property type="term" value="F:DNA-binding transcription factor activity"/>
    <property type="evidence" value="ECO:0007669"/>
    <property type="project" value="TreeGrafter"/>
</dbReference>
<dbReference type="GO" id="GO:0016176">
    <property type="term" value="F:superoxide-generating NADPH oxidase activator activity"/>
    <property type="evidence" value="ECO:0007669"/>
    <property type="project" value="InterPro"/>
</dbReference>
<gene>
    <name evidence="16" type="ORF">H671_4g12628</name>
</gene>
<dbReference type="Pfam" id="PF08944">
    <property type="entry name" value="p47_phox_C"/>
    <property type="match status" value="1"/>
</dbReference>
<evidence type="ECO:0000256" key="3">
    <source>
        <dbReference type="ARBA" id="ARBA00022443"/>
    </source>
</evidence>
<comment type="subcellular location">
    <subcellularLocation>
        <location evidence="2">Cytoplasm</location>
    </subcellularLocation>
    <subcellularLocation>
        <location evidence="1">Nucleus</location>
    </subcellularLocation>
</comment>
<feature type="region of interest" description="Disordered" evidence="14">
    <location>
        <begin position="157"/>
        <end position="235"/>
    </location>
</feature>
<dbReference type="SMART" id="SM00326">
    <property type="entry name" value="SH3"/>
    <property type="match status" value="2"/>
</dbReference>
<dbReference type="AlphaFoldDB" id="A0A061I3X4"/>
<dbReference type="FunFam" id="3.90.1460.10:FF:000004">
    <property type="entry name" value="general transcription factor II-I isoform X1"/>
    <property type="match status" value="1"/>
</dbReference>
<dbReference type="SUPFAM" id="SSF117773">
    <property type="entry name" value="GTF2I-like repeat"/>
    <property type="match status" value="6"/>
</dbReference>
<evidence type="ECO:0000256" key="5">
    <source>
        <dbReference type="ARBA" id="ARBA00022553"/>
    </source>
</evidence>
<feature type="domain" description="SH3" evidence="15">
    <location>
        <begin position="865"/>
        <end position="924"/>
    </location>
</feature>
<feature type="compositionally biased region" description="Basic and acidic residues" evidence="14">
    <location>
        <begin position="177"/>
        <end position="197"/>
    </location>
</feature>
<dbReference type="EMBL" id="KE675445">
    <property type="protein sequence ID" value="ERE75450.1"/>
    <property type="molecule type" value="Genomic_DNA"/>
</dbReference>
<evidence type="ECO:0000256" key="4">
    <source>
        <dbReference type="ARBA" id="ARBA00022490"/>
    </source>
</evidence>
<dbReference type="GO" id="GO:0045730">
    <property type="term" value="P:respiratory burst"/>
    <property type="evidence" value="ECO:0007669"/>
    <property type="project" value="UniProtKB-ARBA"/>
</dbReference>
<dbReference type="InterPro" id="IPR015039">
    <property type="entry name" value="NCF1_C"/>
</dbReference>
<sequence>MSPFRASLHLHDSGPKGIMAQVAMSTLPAEDEESSESRMVVTFLMSALESMTGHWLQLTSCSDSVFNGDHGVMIIPCLPPTGKALGKSTVVPVPYEKMLRDQSAVVVQGLPEGVAFKHPEHYDLATLKWILENKAGISFIIKRPFLEPKKHLGGRVMASDTERTILSPSGSCGPIKVKTEPTEDSGSHHSSEGHEGTEVEVPAEDDDYSPPTKRPKSSEPPPPPPVPEPANAGKRKVREFNFEKWNARITDLRKQVEELFERKYAQAIKAKGPVTIPYPLFQSHVEDLYVEGLPEGIPFRRPSTYGIPRLERILLAKERIRFVIKKHELLNSTREDLQLDKPASGVKEEWYARITKLRKMVDQLFCKKFAEALGSTEAKAVPYQKFEAHPNDLYVEGLPENIPFRSPSWYGIPRLEKIIQVGNRIKFVIKSLQTMAVFRMDFKSPECNEEAQALGLTEAVKVPYPVFESNPEFLYVEGLPEGIPFRSPTWFGIPRLERIVRGSNKIKFVVKKPELVVSYLPPGMASKINTKACKGNLALCLTALQSPKRPRSPGSNSKVPEIEVTVEEAWNAKITDLKQKVENLFNEKCGEALGLKQAVKVPFALFESFPEDFYVEGLPEGVPFRRPSTFGIPRLEKILRNKAKIKFIIKKPEMFETAIKESTSSKSPPRKINSSPSVNTTASGVEDLNIIQVTIPDDDNERLSKVEKARQLREQVNDLFSRKFGEAIGMGFPVKVPYRKITINPGCVVVDGMPPGVSFKAPSYLEISSMRRILDSAEFIKFTVIRPFPGLVINNQLVDQNESEGPVIQESAEASQLEVPATEVQLPVRVVEKIFRTRPASSPVSSYLLGERTGGQYTEDITGPIILQTYRAIADYEKSSRTEMTVATGDVVDVVEKSESGWWFCQMKTKRGWVPASYLEPLDSPDEAEDPDPNYAGEPYVTIKAYTAVEEDEVSLSEGEAIEVIHKLLDGWWVVRKGDATGYFPSMYLQKAGEEVTQAQRLIRGRGAPPRRSTIRNVQSIHQRSRKRLSQDAYRRNSVRFLQQRRRPGRPGPQSAQGSKNNLPSQHAKAQPAVPPRPSADLILHRCTESTKRKLASAV</sequence>
<evidence type="ECO:0000256" key="2">
    <source>
        <dbReference type="ARBA" id="ARBA00004496"/>
    </source>
</evidence>
<dbReference type="InterPro" id="IPR032136">
    <property type="entry name" value="NCF1_PBR/AIR"/>
</dbReference>
<dbReference type="InterPro" id="IPR036028">
    <property type="entry name" value="SH3-like_dom_sf"/>
</dbReference>
<evidence type="ECO:0000256" key="8">
    <source>
        <dbReference type="ARBA" id="ARBA00023125"/>
    </source>
</evidence>
<dbReference type="FunFam" id="2.30.30.40:FF:000127">
    <property type="entry name" value="neutrophil cytosol factor 1"/>
    <property type="match status" value="1"/>
</dbReference>
<dbReference type="FunFam" id="3.90.1460.10:FF:000002">
    <property type="entry name" value="General transcription factor II-I isoform 1"/>
    <property type="match status" value="1"/>
</dbReference>
<dbReference type="GO" id="GO:0003677">
    <property type="term" value="F:DNA binding"/>
    <property type="evidence" value="ECO:0007669"/>
    <property type="project" value="UniProtKB-KW"/>
</dbReference>
<dbReference type="InterPro" id="IPR035756">
    <property type="entry name" value="NCF1_SH3_1"/>
</dbReference>
<dbReference type="PRINTS" id="PR00498">
    <property type="entry name" value="P47PHOX"/>
</dbReference>
<accession>A0A061I3X4</accession>
<name>A0A061I3X4_CRIGR</name>
<dbReference type="SUPFAM" id="SSF50044">
    <property type="entry name" value="SH3-domain"/>
    <property type="match status" value="2"/>
</dbReference>
<feature type="domain" description="SH3" evidence="15">
    <location>
        <begin position="935"/>
        <end position="994"/>
    </location>
</feature>
<evidence type="ECO:0000256" key="1">
    <source>
        <dbReference type="ARBA" id="ARBA00004123"/>
    </source>
</evidence>
<keyword evidence="7" id="KW-0805">Transcription regulation</keyword>
<evidence type="ECO:0000256" key="6">
    <source>
        <dbReference type="ARBA" id="ARBA00022737"/>
    </source>
</evidence>
<dbReference type="InterPro" id="IPR004212">
    <property type="entry name" value="GTF2I"/>
</dbReference>
<proteinExistence type="predicted"/>
<dbReference type="InterPro" id="IPR035757">
    <property type="entry name" value="NCF1_SH3_2"/>
</dbReference>
<dbReference type="Gene3D" id="3.90.1460.10">
    <property type="entry name" value="GTF2I-like"/>
    <property type="match status" value="6"/>
</dbReference>
<dbReference type="InterPro" id="IPR001452">
    <property type="entry name" value="SH3_domain"/>
</dbReference>
<evidence type="ECO:0000256" key="9">
    <source>
        <dbReference type="ARBA" id="ARBA00023163"/>
    </source>
</evidence>
<dbReference type="CDD" id="cd12022">
    <property type="entry name" value="SH3_p47phox_2"/>
    <property type="match status" value="1"/>
</dbReference>
<dbReference type="CDD" id="cd12021">
    <property type="entry name" value="SH3_p47phox_1"/>
    <property type="match status" value="1"/>
</dbReference>
<evidence type="ECO:0000256" key="13">
    <source>
        <dbReference type="PROSITE-ProRule" id="PRU00192"/>
    </source>
</evidence>
<dbReference type="GO" id="GO:1903409">
    <property type="term" value="P:reactive oxygen species biosynthetic process"/>
    <property type="evidence" value="ECO:0007669"/>
    <property type="project" value="UniProtKB-ARBA"/>
</dbReference>
<dbReference type="FunFam" id="3.90.1460.10:FF:000001">
    <property type="entry name" value="general transcription factor II-I isoform X1"/>
    <property type="match status" value="1"/>
</dbReference>
<dbReference type="Proteomes" id="UP000030759">
    <property type="component" value="Unassembled WGS sequence"/>
</dbReference>
<dbReference type="InterPro" id="IPR036647">
    <property type="entry name" value="GTF2I-like_rpt_sf"/>
</dbReference>
<evidence type="ECO:0000256" key="11">
    <source>
        <dbReference type="ARBA" id="ARBA00057303"/>
    </source>
</evidence>
<keyword evidence="8" id="KW-0238">DNA-binding</keyword>
<dbReference type="Pfam" id="PF02946">
    <property type="entry name" value="GTF2I"/>
    <property type="match status" value="6"/>
</dbReference>
<dbReference type="Pfam" id="PF16621">
    <property type="entry name" value="NCF1_PBR_AIR"/>
    <property type="match status" value="1"/>
</dbReference>
<dbReference type="Pfam" id="PF00018">
    <property type="entry name" value="SH3_1"/>
    <property type="match status" value="2"/>
</dbReference>
<feature type="compositionally biased region" description="Polar residues" evidence="14">
    <location>
        <begin position="1055"/>
        <end position="1065"/>
    </location>
</feature>
<organism evidence="16 17">
    <name type="scientific">Cricetulus griseus</name>
    <name type="common">Chinese hamster</name>
    <name type="synonym">Cricetulus barabensis griseus</name>
    <dbReference type="NCBI Taxonomy" id="10029"/>
    <lineage>
        <taxon>Eukaryota</taxon>
        <taxon>Metazoa</taxon>
        <taxon>Chordata</taxon>
        <taxon>Craniata</taxon>
        <taxon>Vertebrata</taxon>
        <taxon>Euteleostomi</taxon>
        <taxon>Mammalia</taxon>
        <taxon>Eutheria</taxon>
        <taxon>Euarchontoglires</taxon>
        <taxon>Glires</taxon>
        <taxon>Rodentia</taxon>
        <taxon>Myomorpha</taxon>
        <taxon>Muroidea</taxon>
        <taxon>Cricetidae</taxon>
        <taxon>Cricetinae</taxon>
        <taxon>Cricetulus</taxon>
    </lineage>
</organism>
<feature type="region of interest" description="Disordered" evidence="14">
    <location>
        <begin position="1006"/>
        <end position="1080"/>
    </location>
</feature>
<dbReference type="PROSITE" id="PS51139">
    <property type="entry name" value="GTF2I"/>
    <property type="match status" value="6"/>
</dbReference>
<evidence type="ECO:0000256" key="7">
    <source>
        <dbReference type="ARBA" id="ARBA00023015"/>
    </source>
</evidence>
<evidence type="ECO:0000256" key="10">
    <source>
        <dbReference type="ARBA" id="ARBA00023242"/>
    </source>
</evidence>
<comment type="subunit">
    <text evidence="12">Homodimer. Interacts with SRF and PHOX1. Binds a pyrimidine-rich initiator (Inr) and a recognition site (E-box) for upstream stimulatory factor 1 (USF1). Associates with the PH domain of Bruton's tyrosine kinase (BTK). May be a component of a BHC histone deacetylase complex that contains HDAC1, HDAC2, HMG20B/BRAF35, KDM1A, RCOR1/CoREST, PHF21A/BHC80, ZMYM2, ZNF217, ZMYM3, GSE1 and GTF2I. Interacts with BTK and ARID3A. Interacts with isoform beta of PRKG1.</text>
</comment>
<evidence type="ECO:0000256" key="12">
    <source>
        <dbReference type="ARBA" id="ARBA00062408"/>
    </source>
</evidence>
<keyword evidence="6" id="KW-0677">Repeat</keyword>
<reference evidence="17" key="1">
    <citation type="journal article" date="2013" name="Nat. Biotechnol.">
        <title>Chinese hamster genome sequenced from sorted chromosomes.</title>
        <authorList>
            <person name="Brinkrolf K."/>
            <person name="Rupp O."/>
            <person name="Laux H."/>
            <person name="Kollin F."/>
            <person name="Ernst W."/>
            <person name="Linke B."/>
            <person name="Kofler R."/>
            <person name="Romand S."/>
            <person name="Hesse F."/>
            <person name="Budach W.E."/>
            <person name="Galosy S."/>
            <person name="Muller D."/>
            <person name="Noll T."/>
            <person name="Wienberg J."/>
            <person name="Jostock T."/>
            <person name="Leonard M."/>
            <person name="Grillari J."/>
            <person name="Tauch A."/>
            <person name="Goesmann A."/>
            <person name="Helk B."/>
            <person name="Mott J.E."/>
            <person name="Puhler A."/>
            <person name="Borth N."/>
        </authorList>
    </citation>
    <scope>NUCLEOTIDE SEQUENCE [LARGE SCALE GENOMIC DNA]</scope>
    <source>
        <strain evidence="17">17A/GY</strain>
    </source>
</reference>
<comment type="function">
    <text evidence="11">Subunit of the phagocyte NADPH oxidase complex that mediates the transfer of electrons from cytosolic NADPH to O2 to produce the superoxide anion (O2(-)). In the activated complex, electrons are first transferred from NADPH to flavin adenine dinucleotide (FAD) and subsequently transferred via two heme molecules to molecular oxygen, producing superoxide through an outer-sphere reaction. Activation of the NADPH oxidase complex is initiated by the assembly of cytosolic subunits of the NADPH oxidase complex with the core NADPH oxidase complex to form a complex at the plasma membrane or phagosomal membrane. This activation process is initiated by phosphorylation dependent binding of the cytosolic NCF1/p47-phox subunit to the C-terminus of CYBA/p22-phox.</text>
</comment>
<evidence type="ECO:0000256" key="14">
    <source>
        <dbReference type="SAM" id="MobiDB-lite"/>
    </source>
</evidence>
<dbReference type="FunFam" id="2.30.30.40:FF:000121">
    <property type="entry name" value="Neutrophil cytosol factor 1"/>
    <property type="match status" value="1"/>
</dbReference>
<keyword evidence="3 13" id="KW-0728">SH3 domain</keyword>
<evidence type="ECO:0000259" key="15">
    <source>
        <dbReference type="PROSITE" id="PS50002"/>
    </source>
</evidence>
<keyword evidence="9" id="KW-0804">Transcription</keyword>
<dbReference type="GO" id="GO:0005737">
    <property type="term" value="C:cytoplasm"/>
    <property type="evidence" value="ECO:0007669"/>
    <property type="project" value="UniProtKB-SubCell"/>
</dbReference>
<feature type="compositionally biased region" description="Pro residues" evidence="14">
    <location>
        <begin position="218"/>
        <end position="228"/>
    </location>
</feature>
<dbReference type="PANTHER" id="PTHR46304">
    <property type="entry name" value="GENERAL TRANSCRIPTION FACTOR II-I REPEAT DOMAIN-CONTAINING PROTEIN 1"/>
    <property type="match status" value="1"/>
</dbReference>
<dbReference type="PROSITE" id="PS50002">
    <property type="entry name" value="SH3"/>
    <property type="match status" value="2"/>
</dbReference>
<dbReference type="PANTHER" id="PTHR46304:SF2">
    <property type="entry name" value="GENERAL TRANSCRIPTION FACTOR II-I"/>
    <property type="match status" value="1"/>
</dbReference>
<feature type="region of interest" description="Disordered" evidence="14">
    <location>
        <begin position="660"/>
        <end position="680"/>
    </location>
</feature>
<dbReference type="Gene3D" id="2.30.30.40">
    <property type="entry name" value="SH3 Domains"/>
    <property type="match status" value="2"/>
</dbReference>
<keyword evidence="10" id="KW-0539">Nucleus</keyword>
<evidence type="ECO:0000313" key="17">
    <source>
        <dbReference type="Proteomes" id="UP000030759"/>
    </source>
</evidence>
<keyword evidence="4" id="KW-0963">Cytoplasm</keyword>
<protein>
    <submittedName>
        <fullName evidence="16">General transcription factor II-I-like protein</fullName>
    </submittedName>
</protein>
<dbReference type="GO" id="GO:0005634">
    <property type="term" value="C:nucleus"/>
    <property type="evidence" value="ECO:0007669"/>
    <property type="project" value="UniProtKB-SubCell"/>
</dbReference>
<evidence type="ECO:0000313" key="16">
    <source>
        <dbReference type="EMBL" id="ERE75450.1"/>
    </source>
</evidence>